<evidence type="ECO:0000313" key="3">
    <source>
        <dbReference type="WBParaSite" id="SCUD_0001430201-mRNA-1"/>
    </source>
</evidence>
<gene>
    <name evidence="1" type="ORF">SCUD_LOCUS14299</name>
</gene>
<dbReference type="EMBL" id="UZAK01036590">
    <property type="protein sequence ID" value="VDP55999.1"/>
    <property type="molecule type" value="Genomic_DNA"/>
</dbReference>
<keyword evidence="2" id="KW-1185">Reference proteome</keyword>
<dbReference type="WBParaSite" id="SCUD_0001430201-mRNA-1">
    <property type="protein sequence ID" value="SCUD_0001430201-mRNA-1"/>
    <property type="gene ID" value="SCUD_0001430201"/>
</dbReference>
<reference evidence="3" key="1">
    <citation type="submission" date="2016-06" db="UniProtKB">
        <authorList>
            <consortium name="WormBaseParasite"/>
        </authorList>
    </citation>
    <scope>IDENTIFICATION</scope>
</reference>
<accession>A0A183KH00</accession>
<reference evidence="1 2" key="2">
    <citation type="submission" date="2018-11" db="EMBL/GenBank/DDBJ databases">
        <authorList>
            <consortium name="Pathogen Informatics"/>
        </authorList>
    </citation>
    <scope>NUCLEOTIDE SEQUENCE [LARGE SCALE GENOMIC DNA]</scope>
    <source>
        <strain evidence="1">Dakar</strain>
        <strain evidence="2">Dakar, Senegal</strain>
    </source>
</reference>
<dbReference type="Proteomes" id="UP000279833">
    <property type="component" value="Unassembled WGS sequence"/>
</dbReference>
<evidence type="ECO:0000313" key="2">
    <source>
        <dbReference type="Proteomes" id="UP000279833"/>
    </source>
</evidence>
<organism evidence="3">
    <name type="scientific">Schistosoma curassoni</name>
    <dbReference type="NCBI Taxonomy" id="6186"/>
    <lineage>
        <taxon>Eukaryota</taxon>
        <taxon>Metazoa</taxon>
        <taxon>Spiralia</taxon>
        <taxon>Lophotrochozoa</taxon>
        <taxon>Platyhelminthes</taxon>
        <taxon>Trematoda</taxon>
        <taxon>Digenea</taxon>
        <taxon>Strigeidida</taxon>
        <taxon>Schistosomatoidea</taxon>
        <taxon>Schistosomatidae</taxon>
        <taxon>Schistosoma</taxon>
    </lineage>
</organism>
<protein>
    <submittedName>
        <fullName evidence="3">Transcriptional regulator</fullName>
    </submittedName>
</protein>
<dbReference type="AlphaFoldDB" id="A0A183KH00"/>
<name>A0A183KH00_9TREM</name>
<evidence type="ECO:0000313" key="1">
    <source>
        <dbReference type="EMBL" id="VDP55999.1"/>
    </source>
</evidence>
<proteinExistence type="predicted"/>
<sequence length="34" mass="3885">MSLLQQATHINEMVSEAIPPILIAMHDQLKNLFH</sequence>